<comment type="caution">
    <text evidence="2">The sequence shown here is derived from an EMBL/GenBank/DDBJ whole genome shotgun (WGS) entry which is preliminary data.</text>
</comment>
<gene>
    <name evidence="2" type="ORF">PEVE_00016778</name>
</gene>
<keyword evidence="1" id="KW-0472">Membrane</keyword>
<organism evidence="2 3">
    <name type="scientific">Porites evermanni</name>
    <dbReference type="NCBI Taxonomy" id="104178"/>
    <lineage>
        <taxon>Eukaryota</taxon>
        <taxon>Metazoa</taxon>
        <taxon>Cnidaria</taxon>
        <taxon>Anthozoa</taxon>
        <taxon>Hexacorallia</taxon>
        <taxon>Scleractinia</taxon>
        <taxon>Fungiina</taxon>
        <taxon>Poritidae</taxon>
        <taxon>Porites</taxon>
    </lineage>
</organism>
<proteinExistence type="predicted"/>
<dbReference type="EMBL" id="CALNXI010002324">
    <property type="protein sequence ID" value="CAH3186286.1"/>
    <property type="molecule type" value="Genomic_DNA"/>
</dbReference>
<feature type="non-terminal residue" evidence="2">
    <location>
        <position position="166"/>
    </location>
</feature>
<evidence type="ECO:0000256" key="1">
    <source>
        <dbReference type="SAM" id="Phobius"/>
    </source>
</evidence>
<keyword evidence="1" id="KW-1133">Transmembrane helix</keyword>
<accession>A0ABN8S3H2</accession>
<keyword evidence="3" id="KW-1185">Reference proteome</keyword>
<evidence type="ECO:0000313" key="3">
    <source>
        <dbReference type="Proteomes" id="UP001159427"/>
    </source>
</evidence>
<evidence type="ECO:0000313" key="2">
    <source>
        <dbReference type="EMBL" id="CAH3186286.1"/>
    </source>
</evidence>
<name>A0ABN8S3H2_9CNID</name>
<dbReference type="Proteomes" id="UP001159427">
    <property type="component" value="Unassembled WGS sequence"/>
</dbReference>
<feature type="non-terminal residue" evidence="2">
    <location>
        <position position="1"/>
    </location>
</feature>
<sequence length="166" mass="17866">FYLKVLLVWANDSSNIREIFSTSMTAAILFFVLGVSIGRSRFSSSEVNDDADDVTIPGKFTGCEVTYHSLIQVFHCSNIPLGCGHQEKSPFCVCVYVCVCVCKNAFSGGGLVLLVQAHTTLGKAAIIIMVTSTTIRISVATVEATLGLAGMEMVDLYPTINKAMLQ</sequence>
<protein>
    <submittedName>
        <fullName evidence="2">Uncharacterized protein</fullName>
    </submittedName>
</protein>
<feature type="transmembrane region" description="Helical" evidence="1">
    <location>
        <begin position="20"/>
        <end position="38"/>
    </location>
</feature>
<reference evidence="2 3" key="1">
    <citation type="submission" date="2022-05" db="EMBL/GenBank/DDBJ databases">
        <authorList>
            <consortium name="Genoscope - CEA"/>
            <person name="William W."/>
        </authorList>
    </citation>
    <scope>NUCLEOTIDE SEQUENCE [LARGE SCALE GENOMIC DNA]</scope>
</reference>
<keyword evidence="1" id="KW-0812">Transmembrane</keyword>